<dbReference type="GO" id="GO:0003700">
    <property type="term" value="F:DNA-binding transcription factor activity"/>
    <property type="evidence" value="ECO:0007669"/>
    <property type="project" value="InterPro"/>
</dbReference>
<keyword evidence="3" id="KW-1185">Reference proteome</keyword>
<dbReference type="PROSITE" id="PS00036">
    <property type="entry name" value="BZIP_BASIC"/>
    <property type="match status" value="1"/>
</dbReference>
<dbReference type="PANTHER" id="PTHR39607">
    <property type="entry name" value="XANTHOCILLIN BIOSYNTHESIS CLUSTER TRANSCRIPTION FACTOR XANC-RELATED"/>
    <property type="match status" value="1"/>
</dbReference>
<dbReference type="InterPro" id="IPR004827">
    <property type="entry name" value="bZIP"/>
</dbReference>
<evidence type="ECO:0000313" key="3">
    <source>
        <dbReference type="Proteomes" id="UP000244855"/>
    </source>
</evidence>
<proteinExistence type="predicted"/>
<name>A0A2V1CXN2_9PLEO</name>
<organism evidence="2 3">
    <name type="scientific">Periconia macrospinosa</name>
    <dbReference type="NCBI Taxonomy" id="97972"/>
    <lineage>
        <taxon>Eukaryota</taxon>
        <taxon>Fungi</taxon>
        <taxon>Dikarya</taxon>
        <taxon>Ascomycota</taxon>
        <taxon>Pezizomycotina</taxon>
        <taxon>Dothideomycetes</taxon>
        <taxon>Pleosporomycetidae</taxon>
        <taxon>Pleosporales</taxon>
        <taxon>Massarineae</taxon>
        <taxon>Periconiaceae</taxon>
        <taxon>Periconia</taxon>
    </lineage>
</organism>
<dbReference type="Proteomes" id="UP000244855">
    <property type="component" value="Unassembled WGS sequence"/>
</dbReference>
<dbReference type="AlphaFoldDB" id="A0A2V1CXN2"/>
<evidence type="ECO:0000313" key="2">
    <source>
        <dbReference type="EMBL" id="PVH90254.1"/>
    </source>
</evidence>
<feature type="domain" description="BZIP" evidence="1">
    <location>
        <begin position="52"/>
        <end position="67"/>
    </location>
</feature>
<sequence>MLARYNTYRQRNRVASAICSQLRKNSMDCYSNAAVTGNADEEWAHVHDQKERRRIQNRIAQRRYRKKAKAKKEALSCAQPVVPARPFSPPSTRDSESAGVEWAQIWHRDTRHCYTCKIGTIPEGWEPPSAGPVAPQHSLVHASWSLSSLYQQPPNPANGAYQCFPASLSAQAAQFKGMLRLREGGMSLWRPMPQQSYIEEGRALPGIG</sequence>
<dbReference type="EMBL" id="KZ806501">
    <property type="protein sequence ID" value="PVH90254.1"/>
    <property type="molecule type" value="Genomic_DNA"/>
</dbReference>
<dbReference type="PANTHER" id="PTHR39607:SF2">
    <property type="entry name" value="BZIP DOMAIN-CONTAINING PROTEIN"/>
    <property type="match status" value="1"/>
</dbReference>
<gene>
    <name evidence="2" type="ORF">DM02DRAFT_678726</name>
</gene>
<dbReference type="CDD" id="cd14688">
    <property type="entry name" value="bZIP_YAP"/>
    <property type="match status" value="1"/>
</dbReference>
<accession>A0A2V1CXN2</accession>
<reference evidence="2 3" key="1">
    <citation type="journal article" date="2018" name="Sci. Rep.">
        <title>Comparative genomics provides insights into the lifestyle and reveals functional heterogeneity of dark septate endophytic fungi.</title>
        <authorList>
            <person name="Knapp D.G."/>
            <person name="Nemeth J.B."/>
            <person name="Barry K."/>
            <person name="Hainaut M."/>
            <person name="Henrissat B."/>
            <person name="Johnson J."/>
            <person name="Kuo A."/>
            <person name="Lim J.H.P."/>
            <person name="Lipzen A."/>
            <person name="Nolan M."/>
            <person name="Ohm R.A."/>
            <person name="Tamas L."/>
            <person name="Grigoriev I.V."/>
            <person name="Spatafora J.W."/>
            <person name="Nagy L.G."/>
            <person name="Kovacs G.M."/>
        </authorList>
    </citation>
    <scope>NUCLEOTIDE SEQUENCE [LARGE SCALE GENOMIC DNA]</scope>
    <source>
        <strain evidence="2 3">DSE2036</strain>
    </source>
</reference>
<dbReference type="InterPro" id="IPR052635">
    <property type="entry name" value="Sec_Metab_Biosynth_Reg"/>
</dbReference>
<protein>
    <recommendedName>
        <fullName evidence="1">BZIP domain-containing protein</fullName>
    </recommendedName>
</protein>
<evidence type="ECO:0000259" key="1">
    <source>
        <dbReference type="PROSITE" id="PS00036"/>
    </source>
</evidence>